<sequence>MACIVAFVVFKRAFLMLFEKGDITSEPDSELSVGGQSDRQYEIEEIAVVEPFEFGYRSEA</sequence>
<protein>
    <submittedName>
        <fullName evidence="1">Uncharacterized protein</fullName>
    </submittedName>
</protein>
<proteinExistence type="predicted"/>
<organism evidence="1">
    <name type="scientific">Edaphobacter paludis</name>
    <dbReference type="NCBI Taxonomy" id="3035702"/>
    <lineage>
        <taxon>Bacteria</taxon>
        <taxon>Pseudomonadati</taxon>
        <taxon>Acidobacteriota</taxon>
        <taxon>Terriglobia</taxon>
        <taxon>Terriglobales</taxon>
        <taxon>Acidobacteriaceae</taxon>
        <taxon>Edaphobacter</taxon>
    </lineage>
</organism>
<name>A0AAU7DE48_9BACT</name>
<evidence type="ECO:0000313" key="1">
    <source>
        <dbReference type="EMBL" id="XBH15350.1"/>
    </source>
</evidence>
<dbReference type="AlphaFoldDB" id="A0AAU7DE48"/>
<accession>A0AAU7DE48</accession>
<gene>
    <name evidence="1" type="ORF">P8936_15030</name>
</gene>
<dbReference type="RefSeq" id="WP_348270220.1">
    <property type="nucleotide sequence ID" value="NZ_CP121195.1"/>
</dbReference>
<reference evidence="1" key="1">
    <citation type="submission" date="2023-03" db="EMBL/GenBank/DDBJ databases">
        <title>Edaphobacter sp.</title>
        <authorList>
            <person name="Huber K.J."/>
            <person name="Papendorf J."/>
            <person name="Pilke C."/>
            <person name="Bunk B."/>
            <person name="Sproeer C."/>
            <person name="Pester M."/>
        </authorList>
    </citation>
    <scope>NUCLEOTIDE SEQUENCE</scope>
    <source>
        <strain evidence="1">DSM 109920</strain>
    </source>
</reference>
<dbReference type="EMBL" id="CP121195">
    <property type="protein sequence ID" value="XBH15350.1"/>
    <property type="molecule type" value="Genomic_DNA"/>
</dbReference>